<feature type="non-terminal residue" evidence="1">
    <location>
        <position position="1"/>
    </location>
</feature>
<proteinExistence type="predicted"/>
<comment type="caution">
    <text evidence="1">The sequence shown here is derived from an EMBL/GenBank/DDBJ whole genome shotgun (WGS) entry which is preliminary data.</text>
</comment>
<name>A0A5J4NAQ0_9TREM</name>
<gene>
    <name evidence="1" type="ORF">DEA37_0013254</name>
</gene>
<keyword evidence="2" id="KW-1185">Reference proteome</keyword>
<dbReference type="AlphaFoldDB" id="A0A5J4NAQ0"/>
<dbReference type="EMBL" id="QNGE01004766">
    <property type="protein sequence ID" value="KAA3672565.1"/>
    <property type="molecule type" value="Genomic_DNA"/>
</dbReference>
<evidence type="ECO:0000313" key="2">
    <source>
        <dbReference type="Proteomes" id="UP000324629"/>
    </source>
</evidence>
<evidence type="ECO:0000313" key="1">
    <source>
        <dbReference type="EMBL" id="KAA3672565.1"/>
    </source>
</evidence>
<reference evidence="1 2" key="1">
    <citation type="journal article" date="2019" name="Gigascience">
        <title>Whole-genome sequence of the oriental lung fluke Paragonimus westermani.</title>
        <authorList>
            <person name="Oey H."/>
            <person name="Zakrzewski M."/>
            <person name="Narain K."/>
            <person name="Devi K.R."/>
            <person name="Agatsuma T."/>
            <person name="Nawaratna S."/>
            <person name="Gobert G.N."/>
            <person name="Jones M.K."/>
            <person name="Ragan M.A."/>
            <person name="McManus D.P."/>
            <person name="Krause L."/>
        </authorList>
    </citation>
    <scope>NUCLEOTIDE SEQUENCE [LARGE SCALE GENOMIC DNA]</scope>
    <source>
        <strain evidence="1 2">IND2009</strain>
    </source>
</reference>
<accession>A0A5J4NAQ0</accession>
<sequence length="220" mass="25292">TPKNCENEESQREKNEERNCNFRGPGTVLYRIEIHPPLLHLSDPTTLIMHICGSAGSWKEAIHFTRHDPVKQVSYSMMHQKSIGDIRAVKLRARGNDTQANRDIQWHTLTVTRYLRPTEICQLLKRPQYYALLPKGLHRRLSGQVIKLHMVRDCQSFQPGVCRLTLPLAKRYIFSGPTQQTCDGRAALIFELVLSPIHVKISRIWPSPLRNQEHCAHCGS</sequence>
<dbReference type="Proteomes" id="UP000324629">
    <property type="component" value="Unassembled WGS sequence"/>
</dbReference>
<protein>
    <submittedName>
        <fullName evidence="1">Uncharacterized protein</fullName>
    </submittedName>
</protein>
<organism evidence="1 2">
    <name type="scientific">Paragonimus westermani</name>
    <dbReference type="NCBI Taxonomy" id="34504"/>
    <lineage>
        <taxon>Eukaryota</taxon>
        <taxon>Metazoa</taxon>
        <taxon>Spiralia</taxon>
        <taxon>Lophotrochozoa</taxon>
        <taxon>Platyhelminthes</taxon>
        <taxon>Trematoda</taxon>
        <taxon>Digenea</taxon>
        <taxon>Plagiorchiida</taxon>
        <taxon>Troglotremata</taxon>
        <taxon>Troglotrematidae</taxon>
        <taxon>Paragonimus</taxon>
    </lineage>
</organism>